<dbReference type="GO" id="GO:0005829">
    <property type="term" value="C:cytosol"/>
    <property type="evidence" value="ECO:0007669"/>
    <property type="project" value="TreeGrafter"/>
</dbReference>
<evidence type="ECO:0000256" key="1">
    <source>
        <dbReference type="ARBA" id="ARBA00004496"/>
    </source>
</evidence>
<dbReference type="Gene3D" id="3.40.50.300">
    <property type="entry name" value="P-loop containing nucleotide triphosphate hydrolases"/>
    <property type="match status" value="1"/>
</dbReference>
<sequence>MSVKRRPSASPEAPVSRIYEVSNAETLRDLCGPHHRHLQLLETRLDEYGLKAESQGGGILLVGKAEGVSIAEAVLAELERRLRKGADISDMDVDGALEAARTPQQTFGTFRSLKKPITPQTRGQSRYIDLLANPDNAMIFGVGPAGTGKTFLAVAAGVSELLSGARQRLIVTRPAVEAGEKLGFLPGTLEEKVDPYMLPIWDSLRELMGQEQMERRMARGEIEVAPLAFMRGRTLKNAFVIVDEAQNTTIPQMKMVLTRLGRDSRMVITGDPGQVDLQGSQPSGMRHALEILSDVEGVNVHKLTAADVVRHGLVSRIIDAYAAHGEG</sequence>
<protein>
    <recommendedName>
        <fullName evidence="6">PhoH-like protein</fullName>
    </recommendedName>
</protein>
<evidence type="ECO:0000256" key="5">
    <source>
        <dbReference type="ARBA" id="ARBA00022840"/>
    </source>
</evidence>
<evidence type="ECO:0000313" key="8">
    <source>
        <dbReference type="EMBL" id="KCZ64451.1"/>
    </source>
</evidence>
<evidence type="ECO:0000256" key="2">
    <source>
        <dbReference type="ARBA" id="ARBA00010393"/>
    </source>
</evidence>
<comment type="similarity">
    <text evidence="2">Belongs to the PhoH family.</text>
</comment>
<dbReference type="InterPro" id="IPR003714">
    <property type="entry name" value="PhoH"/>
</dbReference>
<dbReference type="eggNOG" id="COG1702">
    <property type="taxonomic scope" value="Bacteria"/>
</dbReference>
<dbReference type="Pfam" id="PF02562">
    <property type="entry name" value="PhoH"/>
    <property type="match status" value="1"/>
</dbReference>
<comment type="caution">
    <text evidence="8">The sequence shown here is derived from an EMBL/GenBank/DDBJ whole genome shotgun (WGS) entry which is preliminary data.</text>
</comment>
<accession>A0A059E9U0</accession>
<evidence type="ECO:0000256" key="4">
    <source>
        <dbReference type="ARBA" id="ARBA00022741"/>
    </source>
</evidence>
<name>A0A059E9U0_9PROT</name>
<dbReference type="Proteomes" id="UP000024547">
    <property type="component" value="Unassembled WGS sequence"/>
</dbReference>
<feature type="domain" description="PhoH-like protein" evidence="7">
    <location>
        <begin position="117"/>
        <end position="321"/>
    </location>
</feature>
<gene>
    <name evidence="8" type="ORF">HY36_12825</name>
</gene>
<evidence type="ECO:0000256" key="6">
    <source>
        <dbReference type="ARBA" id="ARBA00039970"/>
    </source>
</evidence>
<dbReference type="SUPFAM" id="SSF52540">
    <property type="entry name" value="P-loop containing nucleoside triphosphate hydrolases"/>
    <property type="match status" value="1"/>
</dbReference>
<evidence type="ECO:0000259" key="7">
    <source>
        <dbReference type="Pfam" id="PF02562"/>
    </source>
</evidence>
<proteinExistence type="inferred from homology"/>
<dbReference type="PANTHER" id="PTHR30473">
    <property type="entry name" value="PROTEIN PHOH"/>
    <property type="match status" value="1"/>
</dbReference>
<dbReference type="InterPro" id="IPR051451">
    <property type="entry name" value="PhoH2-like"/>
</dbReference>
<reference evidence="8 9" key="1">
    <citation type="journal article" date="2014" name="Antonie Van Leeuwenhoek">
        <title>Hyphomonas beringensis sp. nov. and Hyphomonas chukchiensis sp. nov., isolated from surface seawater of the Bering Sea and Chukchi Sea.</title>
        <authorList>
            <person name="Li C."/>
            <person name="Lai Q."/>
            <person name="Li G."/>
            <person name="Dong C."/>
            <person name="Wang J."/>
            <person name="Liao Y."/>
            <person name="Shao Z."/>
        </authorList>
    </citation>
    <scope>NUCLEOTIDE SEQUENCE [LARGE SCALE GENOMIC DNA]</scope>
    <source>
        <strain evidence="8 9">22II1-22F38</strain>
    </source>
</reference>
<dbReference type="EMBL" id="AWFH01000003">
    <property type="protein sequence ID" value="KCZ64451.1"/>
    <property type="molecule type" value="Genomic_DNA"/>
</dbReference>
<keyword evidence="9" id="KW-1185">Reference proteome</keyword>
<dbReference type="PATRIC" id="fig|1280948.3.peg.801"/>
<dbReference type="InterPro" id="IPR027417">
    <property type="entry name" value="P-loop_NTPase"/>
</dbReference>
<keyword evidence="4" id="KW-0547">Nucleotide-binding</keyword>
<organism evidence="8 9">
    <name type="scientific">Hyphomonas atlantica</name>
    <dbReference type="NCBI Taxonomy" id="1280948"/>
    <lineage>
        <taxon>Bacteria</taxon>
        <taxon>Pseudomonadati</taxon>
        <taxon>Pseudomonadota</taxon>
        <taxon>Alphaproteobacteria</taxon>
        <taxon>Hyphomonadales</taxon>
        <taxon>Hyphomonadaceae</taxon>
        <taxon>Hyphomonas</taxon>
    </lineage>
</organism>
<dbReference type="AlphaFoldDB" id="A0A059E9U0"/>
<evidence type="ECO:0000256" key="3">
    <source>
        <dbReference type="ARBA" id="ARBA00022490"/>
    </source>
</evidence>
<dbReference type="FunFam" id="3.40.50.300:FF:000013">
    <property type="entry name" value="PhoH family ATPase"/>
    <property type="match status" value="1"/>
</dbReference>
<keyword evidence="5" id="KW-0067">ATP-binding</keyword>
<dbReference type="PANTHER" id="PTHR30473:SF1">
    <property type="entry name" value="PHOH-LIKE PROTEIN"/>
    <property type="match status" value="1"/>
</dbReference>
<dbReference type="GO" id="GO:0005524">
    <property type="term" value="F:ATP binding"/>
    <property type="evidence" value="ECO:0007669"/>
    <property type="project" value="UniProtKB-KW"/>
</dbReference>
<comment type="subcellular location">
    <subcellularLocation>
        <location evidence="1">Cytoplasm</location>
    </subcellularLocation>
</comment>
<evidence type="ECO:0000313" key="9">
    <source>
        <dbReference type="Proteomes" id="UP000024547"/>
    </source>
</evidence>
<keyword evidence="3" id="KW-0963">Cytoplasm</keyword>
<dbReference type="STRING" id="1280948.HY36_12825"/>